<evidence type="ECO:0000256" key="5">
    <source>
        <dbReference type="SAM" id="Phobius"/>
    </source>
</evidence>
<name>A0A916DW38_9BACT</name>
<evidence type="ECO:0000256" key="4">
    <source>
        <dbReference type="ARBA" id="ARBA00023136"/>
    </source>
</evidence>
<dbReference type="InterPro" id="IPR027359">
    <property type="entry name" value="Volt_channel_dom_sf"/>
</dbReference>
<feature type="transmembrane region" description="Helical" evidence="5">
    <location>
        <begin position="12"/>
        <end position="36"/>
    </location>
</feature>
<comment type="subcellular location">
    <subcellularLocation>
        <location evidence="1">Membrane</location>
        <topology evidence="1">Multi-pass membrane protein</topology>
    </subcellularLocation>
</comment>
<keyword evidence="4 5" id="KW-0472">Membrane</keyword>
<gene>
    <name evidence="6" type="ORF">AsAng_0044320</name>
</gene>
<dbReference type="Gene3D" id="1.20.120.350">
    <property type="entry name" value="Voltage-gated potassium channels. Chain C"/>
    <property type="match status" value="1"/>
</dbReference>
<evidence type="ECO:0000256" key="2">
    <source>
        <dbReference type="ARBA" id="ARBA00022692"/>
    </source>
</evidence>
<organism evidence="6 7">
    <name type="scientific">Aureispira anguillae</name>
    <dbReference type="NCBI Taxonomy" id="2864201"/>
    <lineage>
        <taxon>Bacteria</taxon>
        <taxon>Pseudomonadati</taxon>
        <taxon>Bacteroidota</taxon>
        <taxon>Saprospiria</taxon>
        <taxon>Saprospirales</taxon>
        <taxon>Saprospiraceae</taxon>
        <taxon>Aureispira</taxon>
    </lineage>
</organism>
<accession>A0A916DW38</accession>
<keyword evidence="2 5" id="KW-0812">Transmembrane</keyword>
<dbReference type="AlphaFoldDB" id="A0A916DW38"/>
<evidence type="ECO:0000256" key="1">
    <source>
        <dbReference type="ARBA" id="ARBA00004141"/>
    </source>
</evidence>
<dbReference type="Proteomes" id="UP001060919">
    <property type="component" value="Chromosome"/>
</dbReference>
<keyword evidence="7" id="KW-1185">Reference proteome</keyword>
<evidence type="ECO:0000256" key="3">
    <source>
        <dbReference type="ARBA" id="ARBA00022989"/>
    </source>
</evidence>
<keyword evidence="3 5" id="KW-1133">Transmembrane helix</keyword>
<evidence type="ECO:0000313" key="7">
    <source>
        <dbReference type="Proteomes" id="UP001060919"/>
    </source>
</evidence>
<dbReference type="KEGG" id="aup:AsAng_0044320"/>
<proteinExistence type="predicted"/>
<protein>
    <submittedName>
        <fullName evidence="6">Ion transporter</fullName>
    </submittedName>
</protein>
<dbReference type="EMBL" id="AP026867">
    <property type="protein sequence ID" value="BDS13691.1"/>
    <property type="molecule type" value="Genomic_DNA"/>
</dbReference>
<sequence>MVLRFQNIKGPLQWLSVLTDLAMLGLTIFDLLWLMFDALYTMHTVQAFVDPILPFYRSIHQDFYVYDGIIVSIFITEFIGRWLIAIYQKTYDKWFFYPFIHWYDVLGCFPTGSFRILRLFRIIGLTYRLHKWQVIDLHNYALINILRHYYNIAIEEISDRVVIKVLEETKNEINRGQPINDAIVQEVIRPRQSEITTILSQVIQDGVREKYPQYRKLLAKHISKTVQDTVSKNPEVQQIERIPVVGAPIQQSLNSATSQIVFGVIDRLILDISAAKNQKTISLVLDSVLEVFLQHPSLQNSDLSNALIIDSIDLIVKRVQVKQWKNAAL</sequence>
<feature type="transmembrane region" description="Helical" evidence="5">
    <location>
        <begin position="63"/>
        <end position="84"/>
    </location>
</feature>
<dbReference type="GO" id="GO:0016020">
    <property type="term" value="C:membrane"/>
    <property type="evidence" value="ECO:0007669"/>
    <property type="project" value="UniProtKB-SubCell"/>
</dbReference>
<evidence type="ECO:0000313" key="6">
    <source>
        <dbReference type="EMBL" id="BDS13691.1"/>
    </source>
</evidence>
<reference evidence="6" key="1">
    <citation type="submission" date="2022-09" db="EMBL/GenBank/DDBJ databases">
        <title>Aureispira anguillicida sp. nov., isolated from Leptocephalus of Japanese eel Anguilla japonica.</title>
        <authorList>
            <person name="Yuasa K."/>
            <person name="Mekata T."/>
            <person name="Ikunari K."/>
        </authorList>
    </citation>
    <scope>NUCLEOTIDE SEQUENCE</scope>
    <source>
        <strain evidence="6">EL160426</strain>
    </source>
</reference>